<dbReference type="InterPro" id="IPR011990">
    <property type="entry name" value="TPR-like_helical_dom_sf"/>
</dbReference>
<organism evidence="2 3">
    <name type="scientific">Ziziphus jujuba</name>
    <name type="common">Chinese jujube</name>
    <name type="synonym">Ziziphus sativa</name>
    <dbReference type="NCBI Taxonomy" id="326968"/>
    <lineage>
        <taxon>Eukaryota</taxon>
        <taxon>Viridiplantae</taxon>
        <taxon>Streptophyta</taxon>
        <taxon>Embryophyta</taxon>
        <taxon>Tracheophyta</taxon>
        <taxon>Spermatophyta</taxon>
        <taxon>Magnoliopsida</taxon>
        <taxon>eudicotyledons</taxon>
        <taxon>Gunneridae</taxon>
        <taxon>Pentapetalae</taxon>
        <taxon>rosids</taxon>
        <taxon>fabids</taxon>
        <taxon>Rosales</taxon>
        <taxon>Rhamnaceae</taxon>
        <taxon>Paliureae</taxon>
        <taxon>Ziziphus</taxon>
    </lineage>
</organism>
<evidence type="ECO:0000313" key="2">
    <source>
        <dbReference type="Proteomes" id="UP001652623"/>
    </source>
</evidence>
<dbReference type="PANTHER" id="PTHR47801">
    <property type="entry name" value="OS05G0145600 PROTEIN"/>
    <property type="match status" value="1"/>
</dbReference>
<name>A0ABM3ZVH0_ZIZJJ</name>
<keyword evidence="1" id="KW-0677">Repeat</keyword>
<dbReference type="Proteomes" id="UP001652623">
    <property type="component" value="Chromosome 11"/>
</dbReference>
<evidence type="ECO:0000313" key="3">
    <source>
        <dbReference type="RefSeq" id="XP_060668479.1"/>
    </source>
</evidence>
<dbReference type="GeneID" id="125420292"/>
<dbReference type="InterPro" id="IPR002885">
    <property type="entry name" value="PPR_rpt"/>
</dbReference>
<accession>A0ABM3ZVH0</accession>
<evidence type="ECO:0000256" key="1">
    <source>
        <dbReference type="ARBA" id="ARBA00022737"/>
    </source>
</evidence>
<sequence>MRLIRSITGQRNSLREVGQRNYASSVSEYNTVIGSLTAQRRHFLLRDMYDDMILDGVQPTRDTFHFVIVGTMKRSCLQDAFYFSDQMRSMGLVPDVIDEIDGALGDGKGAVEVILKMVSADKKFDTGRRIFQMKKIMKVHRKFIIHMEFPFHDSLENGFIYLFNQQLIVLSAGIKSVSVLVEVPHMLLMVSLKFGIIPIVVPVGVRDFDIDGDIDGAS</sequence>
<protein>
    <submittedName>
        <fullName evidence="3">Pentatricopeptide repeat-containing protein At4g35850, mitochondrial-like isoform X1</fullName>
    </submittedName>
</protein>
<reference evidence="3" key="1">
    <citation type="submission" date="2025-08" db="UniProtKB">
        <authorList>
            <consortium name="RefSeq"/>
        </authorList>
    </citation>
    <scope>IDENTIFICATION</scope>
    <source>
        <tissue evidence="3">Seedling</tissue>
    </source>
</reference>
<proteinExistence type="predicted"/>
<dbReference type="PANTHER" id="PTHR47801:SF1">
    <property type="entry name" value="OS05G0145600 PROTEIN"/>
    <property type="match status" value="1"/>
</dbReference>
<keyword evidence="2" id="KW-1185">Reference proteome</keyword>
<gene>
    <name evidence="3" type="primary">LOC125420292</name>
</gene>
<dbReference type="Gene3D" id="1.25.40.10">
    <property type="entry name" value="Tetratricopeptide repeat domain"/>
    <property type="match status" value="1"/>
</dbReference>
<dbReference type="NCBIfam" id="TIGR00756">
    <property type="entry name" value="PPR"/>
    <property type="match status" value="1"/>
</dbReference>
<dbReference type="RefSeq" id="XP_060668479.1">
    <property type="nucleotide sequence ID" value="XM_060812496.1"/>
</dbReference>